<proteinExistence type="inferred from homology"/>
<feature type="region of interest" description="Disordered" evidence="10">
    <location>
        <begin position="140"/>
        <end position="219"/>
    </location>
</feature>
<dbReference type="Proteomes" id="UP000014387">
    <property type="component" value="Unassembled WGS sequence"/>
</dbReference>
<dbReference type="InterPro" id="IPR054384">
    <property type="entry name" value="SecDF_P1_head"/>
</dbReference>
<feature type="domain" description="Protein translocase subunit SecDF P1" evidence="12">
    <location>
        <begin position="73"/>
        <end position="129"/>
    </location>
</feature>
<keyword evidence="3 9" id="KW-1003">Cell membrane</keyword>
<feature type="transmembrane region" description="Helical" evidence="9">
    <location>
        <begin position="452"/>
        <end position="473"/>
    </location>
</feature>
<keyword evidence="8 9" id="KW-0472">Membrane</keyword>
<comment type="caution">
    <text evidence="9">Lacks conserved residue(s) required for the propagation of feature annotation.</text>
</comment>
<feature type="transmembrane region" description="Helical" evidence="9">
    <location>
        <begin position="422"/>
        <end position="446"/>
    </location>
</feature>
<comment type="subcellular location">
    <subcellularLocation>
        <location evidence="1 9">Cell membrane</location>
        <topology evidence="1 9">Multi-pass membrane protein</topology>
    </subcellularLocation>
</comment>
<evidence type="ECO:0000259" key="11">
    <source>
        <dbReference type="Pfam" id="PF02355"/>
    </source>
</evidence>
<dbReference type="InterPro" id="IPR022813">
    <property type="entry name" value="SecD/SecF_arch_bac"/>
</dbReference>
<dbReference type="GO" id="GO:0043952">
    <property type="term" value="P:protein transport by the Sec complex"/>
    <property type="evidence" value="ECO:0007669"/>
    <property type="project" value="UniProtKB-UniRule"/>
</dbReference>
<name>A0A9W5RDJ8_9ACTO</name>
<dbReference type="Gene3D" id="1.20.1640.10">
    <property type="entry name" value="Multidrug efflux transporter AcrB transmembrane domain"/>
    <property type="match status" value="1"/>
</dbReference>
<evidence type="ECO:0000259" key="12">
    <source>
        <dbReference type="Pfam" id="PF21760"/>
    </source>
</evidence>
<reference evidence="14 15" key="1">
    <citation type="submission" date="2013-05" db="EMBL/GenBank/DDBJ databases">
        <title>The Genome Sequence of Actinomyces europaeus ACS-120-V-COL10B.</title>
        <authorList>
            <consortium name="The Broad Institute Genomics Platform"/>
            <person name="Earl A."/>
            <person name="Ward D."/>
            <person name="Feldgarden M."/>
            <person name="Gevers D."/>
            <person name="Saerens B."/>
            <person name="Vaneechoutte M."/>
            <person name="Walker B."/>
            <person name="Young S."/>
            <person name="Zeng Q."/>
            <person name="Gargeya S."/>
            <person name="Fitzgerald M."/>
            <person name="Haas B."/>
            <person name="Abouelleil A."/>
            <person name="Allen A.W."/>
            <person name="Alvarado L."/>
            <person name="Arachchi H.M."/>
            <person name="Berlin A.M."/>
            <person name="Chapman S.B."/>
            <person name="Gainer-Dewar J."/>
            <person name="Goldberg J."/>
            <person name="Griggs A."/>
            <person name="Gujja S."/>
            <person name="Hansen M."/>
            <person name="Howarth C."/>
            <person name="Imamovic A."/>
            <person name="Ireland A."/>
            <person name="Larimer J."/>
            <person name="McCowan C."/>
            <person name="Murphy C."/>
            <person name="Pearson M."/>
            <person name="Poon T.W."/>
            <person name="Priest M."/>
            <person name="Roberts A."/>
            <person name="Saif S."/>
            <person name="Shea T."/>
            <person name="Sisk P."/>
            <person name="Sykes S."/>
            <person name="Wortman J."/>
            <person name="Nusbaum C."/>
            <person name="Birren B."/>
        </authorList>
    </citation>
    <scope>NUCLEOTIDE SEQUENCE [LARGE SCALE GENOMIC DNA]</scope>
    <source>
        <strain evidence="14 15">ACS-120-V-Col10b</strain>
    </source>
</reference>
<dbReference type="GO" id="GO:0065002">
    <property type="term" value="P:intracellular protein transmembrane transport"/>
    <property type="evidence" value="ECO:0007669"/>
    <property type="project" value="UniProtKB-UniRule"/>
</dbReference>
<keyword evidence="5 9" id="KW-0653">Protein transport</keyword>
<dbReference type="InterPro" id="IPR048631">
    <property type="entry name" value="SecD_1st"/>
</dbReference>
<dbReference type="Pfam" id="PF21760">
    <property type="entry name" value="SecD_1st"/>
    <property type="match status" value="1"/>
</dbReference>
<evidence type="ECO:0000313" key="14">
    <source>
        <dbReference type="EMBL" id="EPD30430.1"/>
    </source>
</evidence>
<dbReference type="AlphaFoldDB" id="A0A9W5RDJ8"/>
<organism evidence="14 15">
    <name type="scientific">Gleimia europaea ACS-120-V-Col10b</name>
    <dbReference type="NCBI Taxonomy" id="883069"/>
    <lineage>
        <taxon>Bacteria</taxon>
        <taxon>Bacillati</taxon>
        <taxon>Actinomycetota</taxon>
        <taxon>Actinomycetes</taxon>
        <taxon>Actinomycetales</taxon>
        <taxon>Actinomycetaceae</taxon>
        <taxon>Gleimia</taxon>
    </lineage>
</organism>
<comment type="similarity">
    <text evidence="9">Belongs to the SecD/SecF family. SecD subfamily.</text>
</comment>
<gene>
    <name evidence="9" type="primary">secD</name>
    <name evidence="14" type="ORF">HMPREF9238_00173</name>
</gene>
<dbReference type="SUPFAM" id="SSF82866">
    <property type="entry name" value="Multidrug efflux transporter AcrB transmembrane domain"/>
    <property type="match status" value="1"/>
</dbReference>
<dbReference type="GO" id="GO:0015450">
    <property type="term" value="F:protein-transporting ATPase activity"/>
    <property type="evidence" value="ECO:0007669"/>
    <property type="project" value="InterPro"/>
</dbReference>
<keyword evidence="7 9" id="KW-0811">Translocation</keyword>
<evidence type="ECO:0000313" key="15">
    <source>
        <dbReference type="Proteomes" id="UP000014387"/>
    </source>
</evidence>
<accession>A0A9W5RDJ8</accession>
<evidence type="ECO:0000256" key="4">
    <source>
        <dbReference type="ARBA" id="ARBA00022692"/>
    </source>
</evidence>
<dbReference type="InterPro" id="IPR005791">
    <property type="entry name" value="SecD"/>
</dbReference>
<dbReference type="Gene3D" id="3.30.1360.200">
    <property type="match status" value="1"/>
</dbReference>
<feature type="transmembrane region" description="Helical" evidence="9">
    <location>
        <begin position="395"/>
        <end position="415"/>
    </location>
</feature>
<evidence type="ECO:0000256" key="3">
    <source>
        <dbReference type="ARBA" id="ARBA00022475"/>
    </source>
</evidence>
<dbReference type="GO" id="GO:0006605">
    <property type="term" value="P:protein targeting"/>
    <property type="evidence" value="ECO:0007669"/>
    <property type="project" value="UniProtKB-UniRule"/>
</dbReference>
<dbReference type="GO" id="GO:0005886">
    <property type="term" value="C:plasma membrane"/>
    <property type="evidence" value="ECO:0007669"/>
    <property type="project" value="UniProtKB-SubCell"/>
</dbReference>
<dbReference type="RefSeq" id="WP_016443542.1">
    <property type="nucleotide sequence ID" value="NZ_KE150266.1"/>
</dbReference>
<evidence type="ECO:0000256" key="10">
    <source>
        <dbReference type="SAM" id="MobiDB-lite"/>
    </source>
</evidence>
<feature type="compositionally biased region" description="Basic and acidic residues" evidence="10">
    <location>
        <begin position="602"/>
        <end position="622"/>
    </location>
</feature>
<dbReference type="PANTHER" id="PTHR30081:SF1">
    <property type="entry name" value="PROTEIN TRANSLOCASE SUBUNIT SECD"/>
    <property type="match status" value="1"/>
</dbReference>
<dbReference type="Pfam" id="PF02355">
    <property type="entry name" value="SecD_SecF_C"/>
    <property type="match status" value="1"/>
</dbReference>
<dbReference type="EMBL" id="AGWN01000001">
    <property type="protein sequence ID" value="EPD30430.1"/>
    <property type="molecule type" value="Genomic_DNA"/>
</dbReference>
<evidence type="ECO:0000256" key="1">
    <source>
        <dbReference type="ARBA" id="ARBA00004651"/>
    </source>
</evidence>
<evidence type="ECO:0000256" key="5">
    <source>
        <dbReference type="ARBA" id="ARBA00022927"/>
    </source>
</evidence>
<keyword evidence="4 9" id="KW-0812">Transmembrane</keyword>
<feature type="compositionally biased region" description="Acidic residues" evidence="10">
    <location>
        <begin position="164"/>
        <end position="180"/>
    </location>
</feature>
<dbReference type="InterPro" id="IPR048634">
    <property type="entry name" value="SecD_SecF_C"/>
</dbReference>
<dbReference type="NCBIfam" id="TIGR01129">
    <property type="entry name" value="secD"/>
    <property type="match status" value="1"/>
</dbReference>
<dbReference type="Pfam" id="PF22599">
    <property type="entry name" value="SecDF_P1_head"/>
    <property type="match status" value="1"/>
</dbReference>
<comment type="caution">
    <text evidence="14">The sequence shown here is derived from an EMBL/GenBank/DDBJ whole genome shotgun (WGS) entry which is preliminary data.</text>
</comment>
<evidence type="ECO:0000259" key="13">
    <source>
        <dbReference type="Pfam" id="PF22599"/>
    </source>
</evidence>
<sequence length="640" mass="68483">MAKKARRPGRKLMSLGILIVIGLITLGIGTARGSASMVPGLALDLQGGTQLILTPTPQEGEDIKDVTVAPEDLEQAIEIIRKRIDASGVAEAEITSQAGRNIVVALPGEPSEETLNLVRSSAVMRFRPVLAAGDPAVVDPERYKKADSGEGTEQKVTDPSAEPTEGEADEQQPEPTEAEGPDLSQLTPEELAKTLADTNKDGEISNKPVAEPKDNSDPNWVTEELLYTFLTTDCKAPEQRAKGSVDDPAQPLVACDTEGNEKYILGPVDLEGIHLTSATAGMNRNQQGQATGKWIVSLQFDKEGTDIFADVSKRLVDLQSVDPTRNRFAVVLDGNVISAPRMNNVIPNGSALIEGNFSADSARALANQLQFGSLPLNFTVESEQRISATLGADHLRTGLMTGIIGLVLVLLYLIWQYRGLALLAGGSLITAGVTVYTLITLLSWLMGYRLSLAGVAGLIVSVGITADSFIVYFERIRDEVRSGRPLVSAVSEGWDRAKRTIIVSDLVNLLAAAVLYFLAVGGVQGFAFTLGLTTLVDLAIILWFTHPLMELLVRTEFFGGGHKLSGLDPEHLGARSAAIYAGRGRVRGAQRNLKNSTTVNQPERKSLAQQRREAEEAAKMEAEAVAVDTAGDASTDEEGK</sequence>
<protein>
    <recommendedName>
        <fullName evidence="9">Protein translocase subunit SecD</fullName>
    </recommendedName>
</protein>
<evidence type="ECO:0000256" key="7">
    <source>
        <dbReference type="ARBA" id="ARBA00023010"/>
    </source>
</evidence>
<keyword evidence="6 9" id="KW-1133">Transmembrane helix</keyword>
<comment type="subunit">
    <text evidence="9">Forms a complex with SecF. Part of the essential Sec protein translocation apparatus which comprises SecA, SecYEG and auxiliary proteins SecDF. Other proteins may also be involved.</text>
</comment>
<comment type="function">
    <text evidence="9">Part of the Sec protein translocase complex. Interacts with the SecYEG preprotein conducting channel. SecDF uses the proton motive force (PMF) to complete protein translocation after the ATP-dependent function of SecA.</text>
</comment>
<dbReference type="NCBIfam" id="TIGR00916">
    <property type="entry name" value="2A0604s01"/>
    <property type="match status" value="1"/>
</dbReference>
<keyword evidence="2 9" id="KW-0813">Transport</keyword>
<evidence type="ECO:0000256" key="2">
    <source>
        <dbReference type="ARBA" id="ARBA00022448"/>
    </source>
</evidence>
<dbReference type="Gene3D" id="3.30.70.3220">
    <property type="match status" value="1"/>
</dbReference>
<feature type="domain" description="Protein export membrane protein SecD/SecF C-terminal" evidence="11">
    <location>
        <begin position="377"/>
        <end position="550"/>
    </location>
</feature>
<feature type="compositionally biased region" description="Basic and acidic residues" evidence="10">
    <location>
        <begin position="140"/>
        <end position="156"/>
    </location>
</feature>
<dbReference type="HAMAP" id="MF_01463_B">
    <property type="entry name" value="SecD_B"/>
    <property type="match status" value="1"/>
</dbReference>
<evidence type="ECO:0000256" key="8">
    <source>
        <dbReference type="ARBA" id="ARBA00023136"/>
    </source>
</evidence>
<evidence type="ECO:0000256" key="9">
    <source>
        <dbReference type="HAMAP-Rule" id="MF_01463"/>
    </source>
</evidence>
<keyword evidence="15" id="KW-1185">Reference proteome</keyword>
<dbReference type="InterPro" id="IPR055344">
    <property type="entry name" value="SecD_SecF_C_bact"/>
</dbReference>
<feature type="transmembrane region" description="Helical" evidence="9">
    <location>
        <begin position="501"/>
        <end position="519"/>
    </location>
</feature>
<feature type="compositionally biased region" description="Basic and acidic residues" evidence="10">
    <location>
        <begin position="198"/>
        <end position="216"/>
    </location>
</feature>
<feature type="region of interest" description="Disordered" evidence="10">
    <location>
        <begin position="594"/>
        <end position="640"/>
    </location>
</feature>
<dbReference type="PANTHER" id="PTHR30081">
    <property type="entry name" value="PROTEIN-EXPORT MEMBRANE PROTEIN SEC"/>
    <property type="match status" value="1"/>
</dbReference>
<feature type="domain" description="SecDF P1 head subdomain" evidence="13">
    <location>
        <begin position="259"/>
        <end position="375"/>
    </location>
</feature>
<evidence type="ECO:0000256" key="6">
    <source>
        <dbReference type="ARBA" id="ARBA00022989"/>
    </source>
</evidence>